<evidence type="ECO:0000256" key="1">
    <source>
        <dbReference type="ARBA" id="ARBA00005201"/>
    </source>
</evidence>
<dbReference type="GO" id="GO:0009398">
    <property type="term" value="P:FMN biosynthetic process"/>
    <property type="evidence" value="ECO:0007669"/>
    <property type="project" value="TreeGrafter"/>
</dbReference>
<keyword evidence="5" id="KW-0808">Transferase</keyword>
<dbReference type="InterPro" id="IPR023198">
    <property type="entry name" value="PGP-like_dom2"/>
</dbReference>
<evidence type="ECO:0000259" key="8">
    <source>
        <dbReference type="SMART" id="SM00904"/>
    </source>
</evidence>
<evidence type="ECO:0000256" key="6">
    <source>
        <dbReference type="ARBA" id="ARBA00022741"/>
    </source>
</evidence>
<feature type="domain" description="Riboflavin kinase" evidence="8">
    <location>
        <begin position="238"/>
        <end position="369"/>
    </location>
</feature>
<evidence type="ECO:0000313" key="9">
    <source>
        <dbReference type="EMBL" id="KAK9796262.1"/>
    </source>
</evidence>
<dbReference type="SFLD" id="SFLDS00003">
    <property type="entry name" value="Haloacid_Dehalogenase"/>
    <property type="match status" value="1"/>
</dbReference>
<dbReference type="Pfam" id="PF01687">
    <property type="entry name" value="Flavokinase"/>
    <property type="match status" value="1"/>
</dbReference>
<dbReference type="InterPro" id="IPR023468">
    <property type="entry name" value="Riboflavin_kinase"/>
</dbReference>
<dbReference type="NCBIfam" id="TIGR01509">
    <property type="entry name" value="HAD-SF-IA-v3"/>
    <property type="match status" value="1"/>
</dbReference>
<dbReference type="InterPro" id="IPR041492">
    <property type="entry name" value="HAD_2"/>
</dbReference>
<dbReference type="SUPFAM" id="SSF56784">
    <property type="entry name" value="HAD-like"/>
    <property type="match status" value="1"/>
</dbReference>
<dbReference type="Gene3D" id="3.40.50.1000">
    <property type="entry name" value="HAD superfamily/HAD-like"/>
    <property type="match status" value="1"/>
</dbReference>
<keyword evidence="10" id="KW-1185">Reference proteome</keyword>
<organism evidence="9 10">
    <name type="scientific">Symbiochloris irregularis</name>
    <dbReference type="NCBI Taxonomy" id="706552"/>
    <lineage>
        <taxon>Eukaryota</taxon>
        <taxon>Viridiplantae</taxon>
        <taxon>Chlorophyta</taxon>
        <taxon>core chlorophytes</taxon>
        <taxon>Trebouxiophyceae</taxon>
        <taxon>Trebouxiales</taxon>
        <taxon>Trebouxiaceae</taxon>
        <taxon>Symbiochloris</taxon>
    </lineage>
</organism>
<evidence type="ECO:0000313" key="10">
    <source>
        <dbReference type="Proteomes" id="UP001465755"/>
    </source>
</evidence>
<comment type="caution">
    <text evidence="9">The sequence shown here is derived from an EMBL/GenBank/DDBJ whole genome shotgun (WGS) entry which is preliminary data.</text>
</comment>
<dbReference type="FunFam" id="2.40.30.30:FF:000005">
    <property type="entry name" value="Haloacid dehalogenase-like hydrolase domain-containing protein 1A"/>
    <property type="match status" value="1"/>
</dbReference>
<dbReference type="EMBL" id="JALJOQ010000118">
    <property type="protein sequence ID" value="KAK9796262.1"/>
    <property type="molecule type" value="Genomic_DNA"/>
</dbReference>
<protein>
    <recommendedName>
        <fullName evidence="2">riboflavin kinase</fullName>
        <ecNumber evidence="2">2.7.1.26</ecNumber>
    </recommendedName>
</protein>
<dbReference type="PANTHER" id="PTHR22749:SF6">
    <property type="entry name" value="RIBOFLAVIN KINASE"/>
    <property type="match status" value="1"/>
</dbReference>
<dbReference type="GO" id="GO:0009231">
    <property type="term" value="P:riboflavin biosynthetic process"/>
    <property type="evidence" value="ECO:0007669"/>
    <property type="project" value="InterPro"/>
</dbReference>
<dbReference type="SFLD" id="SFLDG01129">
    <property type="entry name" value="C1.5:_HAD__Beta-PGM__Phosphata"/>
    <property type="match status" value="1"/>
</dbReference>
<evidence type="ECO:0000256" key="4">
    <source>
        <dbReference type="ARBA" id="ARBA00022643"/>
    </source>
</evidence>
<proteinExistence type="predicted"/>
<evidence type="ECO:0000256" key="3">
    <source>
        <dbReference type="ARBA" id="ARBA00022630"/>
    </source>
</evidence>
<dbReference type="InterPro" id="IPR023465">
    <property type="entry name" value="Riboflavin_kinase_dom_sf"/>
</dbReference>
<dbReference type="Gene3D" id="1.10.150.240">
    <property type="entry name" value="Putative phosphatase, domain 2"/>
    <property type="match status" value="1"/>
</dbReference>
<dbReference type="InterPro" id="IPR015865">
    <property type="entry name" value="Riboflavin_kinase_bac/euk"/>
</dbReference>
<dbReference type="PROSITE" id="PS01228">
    <property type="entry name" value="COF_1"/>
    <property type="match status" value="1"/>
</dbReference>
<dbReference type="EC" id="2.7.1.26" evidence="2"/>
<dbReference type="SFLD" id="SFLDG01135">
    <property type="entry name" value="C1.5.6:_HAD__Beta-PGM__Phospha"/>
    <property type="match status" value="1"/>
</dbReference>
<sequence>MTPVQLVIFDLDGTLLNTEQLVAEVARSVVKRHGKTMTLEAIKAGSGRKPLDAWDKVIEELGLEGVTAQQLYDESEPSLRARWHEAQLMPGAARLLWHLHSHHVMLALATSTSRDTLHRKLSGKDTEGIKPLFKAVNCGDDNQHGKPAPDCFKATARELDVPPAACLVFEDAPSGVEAATAAGMRVIAVPSILDKSAYPQPDLNRHSGCCEVLPSLLSFVPERYGLPAFTDHIHGTVPLTPPWRLKGTVVKGFGRGSKELGIPTANLDAASLQAALSETTTGIYCGWASIGASSAVYQMAMSVGWNPFYKNEKKTAEPWLLHTFPEDFYGEELRLMVCGFIRPEADFTTLDALIARIHEDANVTRAAMQHEKYAVMSKDAFLLETTPQTAS</sequence>
<keyword evidence="6" id="KW-0547">Nucleotide-binding</keyword>
<dbReference type="AlphaFoldDB" id="A0AAW1NVJ4"/>
<dbReference type="InterPro" id="IPR036412">
    <property type="entry name" value="HAD-like_sf"/>
</dbReference>
<dbReference type="InterPro" id="IPR023214">
    <property type="entry name" value="HAD_sf"/>
</dbReference>
<name>A0AAW1NVJ4_9CHLO</name>
<dbReference type="Proteomes" id="UP001465755">
    <property type="component" value="Unassembled WGS sequence"/>
</dbReference>
<evidence type="ECO:0000256" key="7">
    <source>
        <dbReference type="ARBA" id="ARBA00022840"/>
    </source>
</evidence>
<dbReference type="GO" id="GO:0005524">
    <property type="term" value="F:ATP binding"/>
    <property type="evidence" value="ECO:0007669"/>
    <property type="project" value="UniProtKB-KW"/>
</dbReference>
<keyword evidence="3" id="KW-0285">Flavoprotein</keyword>
<reference evidence="9 10" key="1">
    <citation type="journal article" date="2024" name="Nat. Commun.">
        <title>Phylogenomics reveals the evolutionary origins of lichenization in chlorophyte algae.</title>
        <authorList>
            <person name="Puginier C."/>
            <person name="Libourel C."/>
            <person name="Otte J."/>
            <person name="Skaloud P."/>
            <person name="Haon M."/>
            <person name="Grisel S."/>
            <person name="Petersen M."/>
            <person name="Berrin J.G."/>
            <person name="Delaux P.M."/>
            <person name="Dal Grande F."/>
            <person name="Keller J."/>
        </authorList>
    </citation>
    <scope>NUCLEOTIDE SEQUENCE [LARGE SCALE GENOMIC DNA]</scope>
    <source>
        <strain evidence="9 10">SAG 2036</strain>
    </source>
</reference>
<dbReference type="SMART" id="SM00904">
    <property type="entry name" value="Flavokinase"/>
    <property type="match status" value="1"/>
</dbReference>
<dbReference type="Gene3D" id="2.40.30.30">
    <property type="entry name" value="Riboflavin kinase-like"/>
    <property type="match status" value="1"/>
</dbReference>
<dbReference type="PANTHER" id="PTHR22749">
    <property type="entry name" value="RIBOFLAVIN KINASE/FMN ADENYLYLTRANSFERASE"/>
    <property type="match status" value="1"/>
</dbReference>
<keyword evidence="7" id="KW-0067">ATP-binding</keyword>
<dbReference type="Pfam" id="PF13419">
    <property type="entry name" value="HAD_2"/>
    <property type="match status" value="1"/>
</dbReference>
<evidence type="ECO:0000256" key="2">
    <source>
        <dbReference type="ARBA" id="ARBA00012105"/>
    </source>
</evidence>
<keyword evidence="4" id="KW-0288">FMN</keyword>
<dbReference type="SUPFAM" id="SSF82114">
    <property type="entry name" value="Riboflavin kinase-like"/>
    <property type="match status" value="1"/>
</dbReference>
<evidence type="ECO:0000256" key="5">
    <source>
        <dbReference type="ARBA" id="ARBA00022679"/>
    </source>
</evidence>
<accession>A0AAW1NVJ4</accession>
<comment type="pathway">
    <text evidence="1">Cofactor biosynthesis; FMN biosynthesis; FMN from riboflavin (ATP route): step 1/1.</text>
</comment>
<gene>
    <name evidence="9" type="ORF">WJX73_007319</name>
</gene>
<dbReference type="InterPro" id="IPR006439">
    <property type="entry name" value="HAD-SF_hydro_IA"/>
</dbReference>
<dbReference type="GO" id="GO:0008531">
    <property type="term" value="F:riboflavin kinase activity"/>
    <property type="evidence" value="ECO:0007669"/>
    <property type="project" value="UniProtKB-EC"/>
</dbReference>